<evidence type="ECO:0000256" key="4">
    <source>
        <dbReference type="ARBA" id="ARBA00022723"/>
    </source>
</evidence>
<evidence type="ECO:0000256" key="2">
    <source>
        <dbReference type="ARBA" id="ARBA00022559"/>
    </source>
</evidence>
<reference evidence="8 9" key="1">
    <citation type="submission" date="2024-10" db="EMBL/GenBank/DDBJ databases">
        <title>The Natural Products Discovery Center: Release of the First 8490 Sequenced Strains for Exploring Actinobacteria Biosynthetic Diversity.</title>
        <authorList>
            <person name="Kalkreuter E."/>
            <person name="Kautsar S.A."/>
            <person name="Yang D."/>
            <person name="Bader C.D."/>
            <person name="Teijaro C.N."/>
            <person name="Fluegel L."/>
            <person name="Davis C.M."/>
            <person name="Simpson J.R."/>
            <person name="Lauterbach L."/>
            <person name="Steele A.D."/>
            <person name="Gui C."/>
            <person name="Meng S."/>
            <person name="Li G."/>
            <person name="Viehrig K."/>
            <person name="Ye F."/>
            <person name="Su P."/>
            <person name="Kiefer A.F."/>
            <person name="Nichols A."/>
            <person name="Cepeda A.J."/>
            <person name="Yan W."/>
            <person name="Fan B."/>
            <person name="Jiang Y."/>
            <person name="Adhikari A."/>
            <person name="Zheng C.-J."/>
            <person name="Schuster L."/>
            <person name="Cowan T.M."/>
            <person name="Smanski M.J."/>
            <person name="Chevrette M.G."/>
            <person name="De Carvalho L.P.S."/>
            <person name="Shen B."/>
        </authorList>
    </citation>
    <scope>NUCLEOTIDE SEQUENCE [LARGE SCALE GENOMIC DNA]</scope>
    <source>
        <strain evidence="8 9">NPDC053346</strain>
    </source>
</reference>
<organism evidence="8 9">
    <name type="scientific">Streptomyces bikiniensis</name>
    <dbReference type="NCBI Taxonomy" id="1896"/>
    <lineage>
        <taxon>Bacteria</taxon>
        <taxon>Bacillati</taxon>
        <taxon>Actinomycetota</taxon>
        <taxon>Actinomycetes</taxon>
        <taxon>Kitasatosporales</taxon>
        <taxon>Streptomycetaceae</taxon>
        <taxon>Streptomyces</taxon>
    </lineage>
</organism>
<evidence type="ECO:0000256" key="5">
    <source>
        <dbReference type="ARBA" id="ARBA00023002"/>
    </source>
</evidence>
<dbReference type="PROSITE" id="PS51402">
    <property type="entry name" value="CATALASE_3"/>
    <property type="match status" value="1"/>
</dbReference>
<dbReference type="InterPro" id="IPR020835">
    <property type="entry name" value="Catalase_sf"/>
</dbReference>
<dbReference type="Pfam" id="PF00199">
    <property type="entry name" value="Catalase"/>
    <property type="match status" value="1"/>
</dbReference>
<dbReference type="SMART" id="SM01060">
    <property type="entry name" value="Catalase"/>
    <property type="match status" value="1"/>
</dbReference>
<comment type="similarity">
    <text evidence="1">Belongs to the catalase family.</text>
</comment>
<evidence type="ECO:0000256" key="3">
    <source>
        <dbReference type="ARBA" id="ARBA00022617"/>
    </source>
</evidence>
<protein>
    <submittedName>
        <fullName evidence="8">Catalase</fullName>
        <ecNumber evidence="8">1.11.1.6</ecNumber>
    </submittedName>
</protein>
<dbReference type="InterPro" id="IPR018028">
    <property type="entry name" value="Catalase"/>
</dbReference>
<evidence type="ECO:0000313" key="8">
    <source>
        <dbReference type="EMBL" id="MFI9122760.1"/>
    </source>
</evidence>
<keyword evidence="4" id="KW-0479">Metal-binding</keyword>
<evidence type="ECO:0000313" key="9">
    <source>
        <dbReference type="Proteomes" id="UP001614391"/>
    </source>
</evidence>
<keyword evidence="6" id="KW-0408">Iron</keyword>
<dbReference type="Gene3D" id="1.20.1280.120">
    <property type="match status" value="1"/>
</dbReference>
<dbReference type="PANTHER" id="PTHR11465:SF9">
    <property type="entry name" value="CATALASE"/>
    <property type="match status" value="1"/>
</dbReference>
<dbReference type="PANTHER" id="PTHR11465">
    <property type="entry name" value="CATALASE"/>
    <property type="match status" value="1"/>
</dbReference>
<dbReference type="InterPro" id="IPR011614">
    <property type="entry name" value="Catalase_core"/>
</dbReference>
<evidence type="ECO:0000259" key="7">
    <source>
        <dbReference type="SMART" id="SM01060"/>
    </source>
</evidence>
<comment type="caution">
    <text evidence="8">The sequence shown here is derived from an EMBL/GenBank/DDBJ whole genome shotgun (WGS) entry which is preliminary data.</text>
</comment>
<dbReference type="SUPFAM" id="SSF56634">
    <property type="entry name" value="Heme-dependent catalase-like"/>
    <property type="match status" value="1"/>
</dbReference>
<accession>A0ABW8D2A5</accession>
<keyword evidence="3" id="KW-0349">Heme</keyword>
<keyword evidence="9" id="KW-1185">Reference proteome</keyword>
<gene>
    <name evidence="8" type="ORF">ACIGW0_25785</name>
</gene>
<name>A0ABW8D2A5_STRBI</name>
<evidence type="ECO:0000256" key="6">
    <source>
        <dbReference type="ARBA" id="ARBA00023004"/>
    </source>
</evidence>
<dbReference type="GO" id="GO:0004096">
    <property type="term" value="F:catalase activity"/>
    <property type="evidence" value="ECO:0007669"/>
    <property type="project" value="UniProtKB-EC"/>
</dbReference>
<dbReference type="RefSeq" id="WP_399619142.1">
    <property type="nucleotide sequence ID" value="NZ_JBITYT010000012.1"/>
</dbReference>
<dbReference type="EC" id="1.11.1.6" evidence="8"/>
<dbReference type="Proteomes" id="UP001614391">
    <property type="component" value="Unassembled WGS sequence"/>
</dbReference>
<dbReference type="EMBL" id="JBITYT010000012">
    <property type="protein sequence ID" value="MFI9122760.1"/>
    <property type="molecule type" value="Genomic_DNA"/>
</dbReference>
<keyword evidence="2 8" id="KW-0575">Peroxidase</keyword>
<dbReference type="Gene3D" id="2.40.180.10">
    <property type="entry name" value="Catalase core domain"/>
    <property type="match status" value="1"/>
</dbReference>
<sequence length="291" mass="31257">MSSHSFEDGARLADRIASATGADPSDRLLHTRGAWAAGAFTPSEIAASLSTAEIFAVPSTPATVRFSSTLGGAHGHDGDPSDHGMAARIGDLDLVMFTLPVFFARTGADMIEFLRAANSPDPASAVPAYVARHPEAAVALDLAQQARPAASFTGLTYHSVHAFGLLDPTGTNRWARLSWRPLRVTQPLTPEKSHSRPRDYLRAGLHRELPARFDLVAHFPSAQDEVHDPTRLWSSEQSVTLGTLTLERAEGPASEPGFDPLRLPPGIAAPLDRLARDRSAAYLAAQHRRRG</sequence>
<proteinExistence type="inferred from homology"/>
<evidence type="ECO:0000256" key="1">
    <source>
        <dbReference type="ARBA" id="ARBA00005329"/>
    </source>
</evidence>
<keyword evidence="5 8" id="KW-0560">Oxidoreductase</keyword>
<feature type="domain" description="Catalase core" evidence="7">
    <location>
        <begin position="5"/>
        <end position="291"/>
    </location>
</feature>